<dbReference type="RefSeq" id="WP_022859839.1">
    <property type="nucleotide sequence ID" value="NZ_JGZB01000001.1"/>
</dbReference>
<evidence type="ECO:0000256" key="1">
    <source>
        <dbReference type="SAM" id="MobiDB-lite"/>
    </source>
</evidence>
<organism evidence="3 4">
    <name type="scientific">Bifidobacterium magnum</name>
    <dbReference type="NCBI Taxonomy" id="1692"/>
    <lineage>
        <taxon>Bacteria</taxon>
        <taxon>Bacillati</taxon>
        <taxon>Actinomycetota</taxon>
        <taxon>Actinomycetes</taxon>
        <taxon>Bifidobacteriales</taxon>
        <taxon>Bifidobacteriaceae</taxon>
        <taxon>Bifidobacterium</taxon>
    </lineage>
</organism>
<dbReference type="InterPro" id="IPR019236">
    <property type="entry name" value="APP1_cat"/>
</dbReference>
<proteinExistence type="predicted"/>
<dbReference type="eggNOG" id="COG4850">
    <property type="taxonomic scope" value="Bacteria"/>
</dbReference>
<gene>
    <name evidence="3" type="ORF">BMAGN_1316</name>
</gene>
<dbReference type="InterPro" id="IPR052935">
    <property type="entry name" value="Mg2+_PAP"/>
</dbReference>
<reference evidence="3 4" key="1">
    <citation type="submission" date="2014-03" db="EMBL/GenBank/DDBJ databases">
        <title>Genomics of Bifidobacteria.</title>
        <authorList>
            <person name="Ventura M."/>
            <person name="Milani C."/>
            <person name="Lugli G.A."/>
        </authorList>
    </citation>
    <scope>NUCLEOTIDE SEQUENCE [LARGE SCALE GENOMIC DNA]</scope>
    <source>
        <strain evidence="3 4">LMG 11591</strain>
    </source>
</reference>
<dbReference type="PANTHER" id="PTHR28208">
    <property type="entry name" value="PHOSPHATIDATE PHOSPHATASE APP1"/>
    <property type="match status" value="1"/>
</dbReference>
<dbReference type="Pfam" id="PF09949">
    <property type="entry name" value="APP1_cat"/>
    <property type="match status" value="1"/>
</dbReference>
<name>A0A087BEZ8_9BIFI</name>
<dbReference type="PANTHER" id="PTHR28208:SF3">
    <property type="entry name" value="PHOSPHATIDATE PHOSPHATASE APP1"/>
    <property type="match status" value="1"/>
</dbReference>
<evidence type="ECO:0000313" key="4">
    <source>
        <dbReference type="Proteomes" id="UP000029052"/>
    </source>
</evidence>
<feature type="domain" description="Phosphatidate phosphatase APP1 catalytic" evidence="2">
    <location>
        <begin position="306"/>
        <end position="457"/>
    </location>
</feature>
<dbReference type="GO" id="GO:0008195">
    <property type="term" value="F:phosphatidate phosphatase activity"/>
    <property type="evidence" value="ECO:0007669"/>
    <property type="project" value="InterPro"/>
</dbReference>
<keyword evidence="4" id="KW-1185">Reference proteome</keyword>
<evidence type="ECO:0000313" key="3">
    <source>
        <dbReference type="EMBL" id="KFI69598.1"/>
    </source>
</evidence>
<feature type="region of interest" description="Disordered" evidence="1">
    <location>
        <begin position="29"/>
        <end position="74"/>
    </location>
</feature>
<evidence type="ECO:0000259" key="2">
    <source>
        <dbReference type="Pfam" id="PF09949"/>
    </source>
</evidence>
<dbReference type="AlphaFoldDB" id="A0A087BEZ8"/>
<dbReference type="Proteomes" id="UP000029052">
    <property type="component" value="Unassembled WGS sequence"/>
</dbReference>
<comment type="caution">
    <text evidence="3">The sequence shown here is derived from an EMBL/GenBank/DDBJ whole genome shotgun (WGS) entry which is preliminary data.</text>
</comment>
<accession>A0A087BEZ8</accession>
<dbReference type="STRING" id="1692.BMAGN_1316"/>
<dbReference type="EMBL" id="JGZB01000001">
    <property type="protein sequence ID" value="KFI69598.1"/>
    <property type="molecule type" value="Genomic_DNA"/>
</dbReference>
<sequence>MAKRSAQEQELRNVKRILEYALHDVKHETQHVRASVTHGTKTAQPESAAASKTDGEAPAQNAQSVNTEVAQSADVTETVPAETAVALPTTSVVTANDATPTVLIPLGSVAHTSITAEEEGGSCPVPEPTRVRRRVRRRTKADLFGDIKNMARGSITGLFSFWLNISTTLAKMLNWYPCVKPYVGYGTEEFSRLICRTLYAPHNARIDRPERGIREMLQVPAPHQRVYINIDNVPLKTVQIGEMEIYDPVDPAKNKTANYSVSDSCGYLDLLAEHKLAPGTHTCTVRVKHRPPVDAPLYIIPDDCPVGIISDVDDTIMVTQVPTVWKAAYNMLFLSPHKRASVPGMSVLYTKVRDLFPDAPFFYLSTSPWNVEQQIRGFIRDYGFPDGPMLLRDLDPRPKRFVPSGVDHKLEYAEQLMEDFPNMKFILFGDDGQKDPTTYATIAKRYPGRVLAIGIRQLSAREATGGIVGSLSGLSLSHPMPEVDVPVFTGNTGTNIMKTMLPYLKQFAKEAARGTSATR</sequence>
<feature type="compositionally biased region" description="Polar residues" evidence="1">
    <location>
        <begin position="60"/>
        <end position="74"/>
    </location>
</feature>
<protein>
    <recommendedName>
        <fullName evidence="2">Phosphatidate phosphatase APP1 catalytic domain-containing protein</fullName>
    </recommendedName>
</protein>